<accession>A0A084VXQ4</accession>
<keyword evidence="1" id="KW-0812">Transmembrane</keyword>
<dbReference type="EMBL" id="KE525221">
    <property type="protein sequence ID" value="KFB42748.1"/>
    <property type="molecule type" value="Genomic_DNA"/>
</dbReference>
<protein>
    <submittedName>
        <fullName evidence="2 3">Uncharacterized protein</fullName>
    </submittedName>
</protein>
<name>A0A084VXQ4_ANOSI</name>
<proteinExistence type="predicted"/>
<evidence type="ECO:0000313" key="4">
    <source>
        <dbReference type="Proteomes" id="UP000030765"/>
    </source>
</evidence>
<dbReference type="EMBL" id="ATLV01018179">
    <property type="status" value="NOT_ANNOTATED_CDS"/>
    <property type="molecule type" value="Genomic_DNA"/>
</dbReference>
<organism evidence="2">
    <name type="scientific">Anopheles sinensis</name>
    <name type="common">Mosquito</name>
    <dbReference type="NCBI Taxonomy" id="74873"/>
    <lineage>
        <taxon>Eukaryota</taxon>
        <taxon>Metazoa</taxon>
        <taxon>Ecdysozoa</taxon>
        <taxon>Arthropoda</taxon>
        <taxon>Hexapoda</taxon>
        <taxon>Insecta</taxon>
        <taxon>Pterygota</taxon>
        <taxon>Neoptera</taxon>
        <taxon>Endopterygota</taxon>
        <taxon>Diptera</taxon>
        <taxon>Nematocera</taxon>
        <taxon>Culicoidea</taxon>
        <taxon>Culicidae</taxon>
        <taxon>Anophelinae</taxon>
        <taxon>Anopheles</taxon>
    </lineage>
</organism>
<reference evidence="3" key="2">
    <citation type="submission" date="2020-05" db="UniProtKB">
        <authorList>
            <consortium name="EnsemblMetazoa"/>
        </authorList>
    </citation>
    <scope>IDENTIFICATION</scope>
</reference>
<dbReference type="AlphaFoldDB" id="A0A084VXQ4"/>
<keyword evidence="1" id="KW-1133">Transmembrane helix</keyword>
<dbReference type="EnsemblMetazoa" id="ASIC010501-RA">
    <property type="protein sequence ID" value="ASIC010501-PA"/>
    <property type="gene ID" value="ASIC010501"/>
</dbReference>
<keyword evidence="4" id="KW-1185">Reference proteome</keyword>
<evidence type="ECO:0000313" key="2">
    <source>
        <dbReference type="EMBL" id="KFB42748.1"/>
    </source>
</evidence>
<evidence type="ECO:0000313" key="3">
    <source>
        <dbReference type="EnsemblMetazoa" id="ASIC010501-PA"/>
    </source>
</evidence>
<evidence type="ECO:0000256" key="1">
    <source>
        <dbReference type="SAM" id="Phobius"/>
    </source>
</evidence>
<reference evidence="2 4" key="1">
    <citation type="journal article" date="2014" name="BMC Genomics">
        <title>Genome sequence of Anopheles sinensis provides insight into genetics basis of mosquito competence for malaria parasites.</title>
        <authorList>
            <person name="Zhou D."/>
            <person name="Zhang D."/>
            <person name="Ding G."/>
            <person name="Shi L."/>
            <person name="Hou Q."/>
            <person name="Ye Y."/>
            <person name="Xu Y."/>
            <person name="Zhou H."/>
            <person name="Xiong C."/>
            <person name="Li S."/>
            <person name="Yu J."/>
            <person name="Hong S."/>
            <person name="Yu X."/>
            <person name="Zou P."/>
            <person name="Chen C."/>
            <person name="Chang X."/>
            <person name="Wang W."/>
            <person name="Lv Y."/>
            <person name="Sun Y."/>
            <person name="Ma L."/>
            <person name="Shen B."/>
            <person name="Zhu C."/>
        </authorList>
    </citation>
    <scope>NUCLEOTIDE SEQUENCE [LARGE SCALE GENOMIC DNA]</scope>
</reference>
<dbReference type="Proteomes" id="UP000030765">
    <property type="component" value="Unassembled WGS sequence"/>
</dbReference>
<gene>
    <name evidence="2" type="ORF">ZHAS_00010501</name>
</gene>
<feature type="transmembrane region" description="Helical" evidence="1">
    <location>
        <begin position="12"/>
        <end position="36"/>
    </location>
</feature>
<dbReference type="VEuPathDB" id="VectorBase:ASIC010501"/>
<keyword evidence="1" id="KW-0472">Membrane</keyword>
<sequence>METPGGDKLSSSITLSIIVAFGVHISLARCTSIWLVSVRYDGRVITKHKSNDIKPLVEDFDRSLQIMFKSIPWNHQHTINVETTKGFQLQMKQPKLKSKIPPTQKITLIAKVFESSRLRQWRLIAKTQLRLKSNAVYA</sequence>